<organism evidence="2 3">
    <name type="scientific">Aureimonas endophytica</name>
    <dbReference type="NCBI Taxonomy" id="2027858"/>
    <lineage>
        <taxon>Bacteria</taxon>
        <taxon>Pseudomonadati</taxon>
        <taxon>Pseudomonadota</taxon>
        <taxon>Alphaproteobacteria</taxon>
        <taxon>Hyphomicrobiales</taxon>
        <taxon>Aurantimonadaceae</taxon>
        <taxon>Aureimonas</taxon>
    </lineage>
</organism>
<proteinExistence type="predicted"/>
<reference evidence="2" key="1">
    <citation type="journal article" date="2014" name="Int. J. Syst. Evol. Microbiol.">
        <title>Complete genome sequence of Corynebacterium casei LMG S-19264T (=DSM 44701T), isolated from a smear-ripened cheese.</title>
        <authorList>
            <consortium name="US DOE Joint Genome Institute (JGI-PGF)"/>
            <person name="Walter F."/>
            <person name="Albersmeier A."/>
            <person name="Kalinowski J."/>
            <person name="Ruckert C."/>
        </authorList>
    </citation>
    <scope>NUCLEOTIDE SEQUENCE</scope>
    <source>
        <strain evidence="2">CGMCC 1.15367</strain>
    </source>
</reference>
<evidence type="ECO:0000313" key="3">
    <source>
        <dbReference type="Proteomes" id="UP000644699"/>
    </source>
</evidence>
<keyword evidence="3" id="KW-1185">Reference proteome</keyword>
<dbReference type="AlphaFoldDB" id="A0A917E0B8"/>
<feature type="domain" description="YjiS-like" evidence="1">
    <location>
        <begin position="16"/>
        <end position="51"/>
    </location>
</feature>
<accession>A0A917E0B8</accession>
<evidence type="ECO:0000313" key="2">
    <source>
        <dbReference type="EMBL" id="GGD87210.1"/>
    </source>
</evidence>
<name>A0A917E0B8_9HYPH</name>
<reference evidence="2" key="2">
    <citation type="submission" date="2020-09" db="EMBL/GenBank/DDBJ databases">
        <authorList>
            <person name="Sun Q."/>
            <person name="Zhou Y."/>
        </authorList>
    </citation>
    <scope>NUCLEOTIDE SEQUENCE</scope>
    <source>
        <strain evidence="2">CGMCC 1.15367</strain>
    </source>
</reference>
<sequence>MVRRLRSEPKDTTMNLVRSYSNWRRYRETCSELNRLSQRELADLGIARSDIPTVARKAVA</sequence>
<protein>
    <recommendedName>
        <fullName evidence="1">YjiS-like domain-containing protein</fullName>
    </recommendedName>
</protein>
<dbReference type="Pfam" id="PF06568">
    <property type="entry name" value="YjiS-like"/>
    <property type="match status" value="1"/>
</dbReference>
<dbReference type="Proteomes" id="UP000644699">
    <property type="component" value="Unassembled WGS sequence"/>
</dbReference>
<evidence type="ECO:0000259" key="1">
    <source>
        <dbReference type="Pfam" id="PF06568"/>
    </source>
</evidence>
<gene>
    <name evidence="2" type="ORF">GCM10011390_02380</name>
</gene>
<dbReference type="EMBL" id="BMIQ01000001">
    <property type="protein sequence ID" value="GGD87210.1"/>
    <property type="molecule type" value="Genomic_DNA"/>
</dbReference>
<comment type="caution">
    <text evidence="2">The sequence shown here is derived from an EMBL/GenBank/DDBJ whole genome shotgun (WGS) entry which is preliminary data.</text>
</comment>
<dbReference type="InterPro" id="IPR009506">
    <property type="entry name" value="YjiS-like"/>
</dbReference>